<dbReference type="PROSITE" id="PS51257">
    <property type="entry name" value="PROKAR_LIPOPROTEIN"/>
    <property type="match status" value="1"/>
</dbReference>
<keyword evidence="5" id="KW-1185">Reference proteome</keyword>
<reference evidence="5" key="1">
    <citation type="journal article" date="2019" name="Int. J. Syst. Evol. Microbiol.">
        <title>The Global Catalogue of Microorganisms (GCM) 10K type strain sequencing project: providing services to taxonomists for standard genome sequencing and annotation.</title>
        <authorList>
            <consortium name="The Broad Institute Genomics Platform"/>
            <consortium name="The Broad Institute Genome Sequencing Center for Infectious Disease"/>
            <person name="Wu L."/>
            <person name="Ma J."/>
        </authorList>
    </citation>
    <scope>NUCLEOTIDE SEQUENCE [LARGE SCALE GENOMIC DNA]</scope>
    <source>
        <strain evidence="5">JCM 3367</strain>
    </source>
</reference>
<feature type="region of interest" description="Disordered" evidence="1">
    <location>
        <begin position="21"/>
        <end position="40"/>
    </location>
</feature>
<protein>
    <submittedName>
        <fullName evidence="4">ABC transporter substrate-binding protein</fullName>
    </submittedName>
</protein>
<dbReference type="PANTHER" id="PTHR30290:SF83">
    <property type="entry name" value="ABC TRANSPORTER SUBSTRATE-BINDING PROTEIN"/>
    <property type="match status" value="1"/>
</dbReference>
<dbReference type="Pfam" id="PF00496">
    <property type="entry name" value="SBP_bac_5"/>
    <property type="match status" value="1"/>
</dbReference>
<dbReference type="RefSeq" id="WP_344170551.1">
    <property type="nucleotide sequence ID" value="NZ_BAAARY010000005.1"/>
</dbReference>
<comment type="caution">
    <text evidence="4">The sequence shown here is derived from an EMBL/GenBank/DDBJ whole genome shotgun (WGS) entry which is preliminary data.</text>
</comment>
<evidence type="ECO:0000259" key="3">
    <source>
        <dbReference type="Pfam" id="PF00496"/>
    </source>
</evidence>
<dbReference type="PIRSF" id="PIRSF002741">
    <property type="entry name" value="MppA"/>
    <property type="match status" value="1"/>
</dbReference>
<dbReference type="EMBL" id="BAAARY010000005">
    <property type="protein sequence ID" value="GAA2519551.1"/>
    <property type="molecule type" value="Genomic_DNA"/>
</dbReference>
<dbReference type="InterPro" id="IPR030678">
    <property type="entry name" value="Peptide/Ni-bd"/>
</dbReference>
<dbReference type="InterPro" id="IPR000914">
    <property type="entry name" value="SBP_5_dom"/>
</dbReference>
<feature type="domain" description="Solute-binding protein family 5" evidence="3">
    <location>
        <begin position="110"/>
        <end position="491"/>
    </location>
</feature>
<evidence type="ECO:0000256" key="2">
    <source>
        <dbReference type="SAM" id="SignalP"/>
    </source>
</evidence>
<dbReference type="Gene3D" id="3.10.105.10">
    <property type="entry name" value="Dipeptide-binding Protein, Domain 3"/>
    <property type="match status" value="1"/>
</dbReference>
<sequence length="580" mass="62861">MRRLRSAVAVGAVVTLGAAACGAPKPSNSGNGSGSGSSISVQANAIDPAAKGPAPAVPGARKGGEVTVYATSPPSTFDPTDIYFTDSNEIGKLLFRTPTTFALRNGKPTLVPDLTDVGEVSDDKLTWTFTMKKGIRYENGDEVKVEDLEYAILRSFARDVYPNGPAYQNTYFKGGKKYKGPYKDKDADFKGVTTSGDDKLIIKLAQPFSDLPFYMSFPMFTPIPQGKDTKQEYKNKPLATGPYRFDKYTPGTELKLARNDKWDANSDAVRHDYPDAWTFKWGQDHIKTQQQVLNSNGPDANAIDYNGVDASLLGEVTGAKSSQLLKGESPCTSGIQLDSRKIPLEVRKAIAKAYPYDQIWKAAGTTELSAEPASTVLPPSVPGHKKYTPVEDLDGQGTGDPEGAKKLLEAAGKLNFELSWYYDNTQPVPQQVSQVRADALKKAGFAVKPLGVASAKLREKKSDYDASVNMGQSPAGWCSDWPTGGSWFPVLFRSQSIEEGTTWGMLSDSVLDAKINEINELPAEQATAKWADLDREIMEKYVFLPSTYSKMADVVGTNVGGAEGDPTMGLPFLPNVYLKS</sequence>
<dbReference type="Gene3D" id="3.40.190.10">
    <property type="entry name" value="Periplasmic binding protein-like II"/>
    <property type="match status" value="1"/>
</dbReference>
<feature type="compositionally biased region" description="Low complexity" evidence="1">
    <location>
        <begin position="21"/>
        <end position="30"/>
    </location>
</feature>
<organism evidence="4 5">
    <name type="scientific">Pilimelia columellifera subsp. columellifera</name>
    <dbReference type="NCBI Taxonomy" id="706583"/>
    <lineage>
        <taxon>Bacteria</taxon>
        <taxon>Bacillati</taxon>
        <taxon>Actinomycetota</taxon>
        <taxon>Actinomycetes</taxon>
        <taxon>Micromonosporales</taxon>
        <taxon>Micromonosporaceae</taxon>
        <taxon>Pilimelia</taxon>
    </lineage>
</organism>
<evidence type="ECO:0000313" key="5">
    <source>
        <dbReference type="Proteomes" id="UP001499978"/>
    </source>
</evidence>
<proteinExistence type="predicted"/>
<dbReference type="PANTHER" id="PTHR30290">
    <property type="entry name" value="PERIPLASMIC BINDING COMPONENT OF ABC TRANSPORTER"/>
    <property type="match status" value="1"/>
</dbReference>
<evidence type="ECO:0000313" key="4">
    <source>
        <dbReference type="EMBL" id="GAA2519551.1"/>
    </source>
</evidence>
<evidence type="ECO:0000256" key="1">
    <source>
        <dbReference type="SAM" id="MobiDB-lite"/>
    </source>
</evidence>
<dbReference type="SUPFAM" id="SSF53850">
    <property type="entry name" value="Periplasmic binding protein-like II"/>
    <property type="match status" value="1"/>
</dbReference>
<feature type="signal peptide" evidence="2">
    <location>
        <begin position="1"/>
        <end position="20"/>
    </location>
</feature>
<keyword evidence="2" id="KW-0732">Signal</keyword>
<dbReference type="Proteomes" id="UP001499978">
    <property type="component" value="Unassembled WGS sequence"/>
</dbReference>
<gene>
    <name evidence="4" type="ORF">GCM10010201_15870</name>
</gene>
<dbReference type="InterPro" id="IPR039424">
    <property type="entry name" value="SBP_5"/>
</dbReference>
<name>A0ABP6ANU1_9ACTN</name>
<feature type="chain" id="PRO_5046218888" evidence="2">
    <location>
        <begin position="21"/>
        <end position="580"/>
    </location>
</feature>
<accession>A0ABP6ANU1</accession>